<accession>A0A914XMX1</accession>
<dbReference type="AlphaFoldDB" id="A0A914XMX1"/>
<keyword evidence="1" id="KW-1185">Reference proteome</keyword>
<evidence type="ECO:0000313" key="2">
    <source>
        <dbReference type="WBParaSite" id="PSAMB.scaffold9642size4766.g32608.t1"/>
    </source>
</evidence>
<reference evidence="2" key="1">
    <citation type="submission" date="2022-11" db="UniProtKB">
        <authorList>
            <consortium name="WormBaseParasite"/>
        </authorList>
    </citation>
    <scope>IDENTIFICATION</scope>
</reference>
<organism evidence="1 2">
    <name type="scientific">Plectus sambesii</name>
    <dbReference type="NCBI Taxonomy" id="2011161"/>
    <lineage>
        <taxon>Eukaryota</taxon>
        <taxon>Metazoa</taxon>
        <taxon>Ecdysozoa</taxon>
        <taxon>Nematoda</taxon>
        <taxon>Chromadorea</taxon>
        <taxon>Plectida</taxon>
        <taxon>Plectina</taxon>
        <taxon>Plectoidea</taxon>
        <taxon>Plectidae</taxon>
        <taxon>Plectus</taxon>
    </lineage>
</organism>
<sequence length="330" mass="37453">MEQLVDDLLLLSMQQHLLDALDVDLKKTGPLPRMSEVADSLANLQESFLSNETCIEQMCDRLNTETTLNEPPIDQRKVAKALQLLKAKEECEANDKTLEGHLKRHGVTLEKYIEMADNDGNAEALNSQCERLKMQRDAIERSIAEEGDAGIQMDRWAQRLTEELQQNSVPDYRLTKWKAMIAGLRLMNEVGEEIEDNLDEGTIVVPVVCPKGNHRLFVHLRFEEKNGEFVVKDIRVNSQEGSVDPQLALFASQHANRETDLFALIGSVYRQWSRDFLLMEEIDSLRLTNGIDWIPAKRTLLLMVSGGKRTITLTVDTNYPEPGSLHLTNI</sequence>
<evidence type="ECO:0000313" key="1">
    <source>
        <dbReference type="Proteomes" id="UP000887566"/>
    </source>
</evidence>
<name>A0A914XMX1_9BILA</name>
<protein>
    <submittedName>
        <fullName evidence="2">Uncharacterized protein</fullName>
    </submittedName>
</protein>
<proteinExistence type="predicted"/>
<dbReference type="WBParaSite" id="PSAMB.scaffold9642size4766.g32608.t1">
    <property type="protein sequence ID" value="PSAMB.scaffold9642size4766.g32608.t1"/>
    <property type="gene ID" value="PSAMB.scaffold9642size4766.g32608"/>
</dbReference>
<dbReference type="Proteomes" id="UP000887566">
    <property type="component" value="Unplaced"/>
</dbReference>